<dbReference type="AlphaFoldDB" id="A0A7N2LT01"/>
<dbReference type="EnsemblPlants" id="QL05p067151:mrna">
    <property type="protein sequence ID" value="QL05p067151:mrna"/>
    <property type="gene ID" value="QL05p067151"/>
</dbReference>
<dbReference type="EMBL" id="LRBV02000005">
    <property type="status" value="NOT_ANNOTATED_CDS"/>
    <property type="molecule type" value="Genomic_DNA"/>
</dbReference>
<accession>A0A7N2LT01</accession>
<evidence type="ECO:0000313" key="2">
    <source>
        <dbReference type="Proteomes" id="UP000594261"/>
    </source>
</evidence>
<evidence type="ECO:0000313" key="1">
    <source>
        <dbReference type="EnsemblPlants" id="QL05p067151:mrna"/>
    </source>
</evidence>
<organism evidence="1 2">
    <name type="scientific">Quercus lobata</name>
    <name type="common">Valley oak</name>
    <dbReference type="NCBI Taxonomy" id="97700"/>
    <lineage>
        <taxon>Eukaryota</taxon>
        <taxon>Viridiplantae</taxon>
        <taxon>Streptophyta</taxon>
        <taxon>Embryophyta</taxon>
        <taxon>Tracheophyta</taxon>
        <taxon>Spermatophyta</taxon>
        <taxon>Magnoliopsida</taxon>
        <taxon>eudicotyledons</taxon>
        <taxon>Gunneridae</taxon>
        <taxon>Pentapetalae</taxon>
        <taxon>rosids</taxon>
        <taxon>fabids</taxon>
        <taxon>Fagales</taxon>
        <taxon>Fagaceae</taxon>
        <taxon>Quercus</taxon>
    </lineage>
</organism>
<reference evidence="1" key="2">
    <citation type="submission" date="2021-01" db="UniProtKB">
        <authorList>
            <consortium name="EnsemblPlants"/>
        </authorList>
    </citation>
    <scope>IDENTIFICATION</scope>
</reference>
<reference evidence="1 2" key="1">
    <citation type="journal article" date="2016" name="G3 (Bethesda)">
        <title>First Draft Assembly and Annotation of the Genome of a California Endemic Oak Quercus lobata Nee (Fagaceae).</title>
        <authorList>
            <person name="Sork V.L."/>
            <person name="Fitz-Gibbon S.T."/>
            <person name="Puiu D."/>
            <person name="Crepeau M."/>
            <person name="Gugger P.F."/>
            <person name="Sherman R."/>
            <person name="Stevens K."/>
            <person name="Langley C.H."/>
            <person name="Pellegrini M."/>
            <person name="Salzberg S.L."/>
        </authorList>
    </citation>
    <scope>NUCLEOTIDE SEQUENCE [LARGE SCALE GENOMIC DNA]</scope>
    <source>
        <strain evidence="1 2">cv. SW786</strain>
    </source>
</reference>
<dbReference type="InParanoid" id="A0A7N2LT01"/>
<name>A0A7N2LT01_QUELO</name>
<dbReference type="Proteomes" id="UP000594261">
    <property type="component" value="Chromosome 5"/>
</dbReference>
<proteinExistence type="predicted"/>
<keyword evidence="2" id="KW-1185">Reference proteome</keyword>
<sequence length="94" mass="10550">MDNSYNDMRSGKLDFLFCCVVYCLFVWAAVKAFNLLYLPCVHVSCLKAKLGHKTMPLSLLPSVNSQGILASEPVVVLQTRSCQLRNRTITQLLI</sequence>
<dbReference type="Gramene" id="QL05p067151:mrna">
    <property type="protein sequence ID" value="QL05p067151:mrna"/>
    <property type="gene ID" value="QL05p067151"/>
</dbReference>
<protein>
    <submittedName>
        <fullName evidence="1">Uncharacterized protein</fullName>
    </submittedName>
</protein>